<dbReference type="GO" id="GO:0004252">
    <property type="term" value="F:serine-type endopeptidase activity"/>
    <property type="evidence" value="ECO:0007669"/>
    <property type="project" value="UniProtKB-UniRule"/>
</dbReference>
<dbReference type="InterPro" id="IPR050131">
    <property type="entry name" value="Peptidase_S8_subtilisin-like"/>
</dbReference>
<name>A0A0P7DUL9_9GAMM</name>
<feature type="domain" description="Peptidase S8/S53" evidence="7">
    <location>
        <begin position="186"/>
        <end position="425"/>
    </location>
</feature>
<keyword evidence="3 5" id="KW-0378">Hydrolase</keyword>
<dbReference type="STRING" id="570156.AOG27_05005"/>
<evidence type="ECO:0000313" key="8">
    <source>
        <dbReference type="EMBL" id="KPM85118.1"/>
    </source>
</evidence>
<feature type="signal peptide" evidence="6">
    <location>
        <begin position="1"/>
        <end position="20"/>
    </location>
</feature>
<evidence type="ECO:0000256" key="4">
    <source>
        <dbReference type="ARBA" id="ARBA00022825"/>
    </source>
</evidence>
<dbReference type="InterPro" id="IPR015500">
    <property type="entry name" value="Peptidase_S8_subtilisin-rel"/>
</dbReference>
<dbReference type="PROSITE" id="PS51892">
    <property type="entry name" value="SUBTILASE"/>
    <property type="match status" value="1"/>
</dbReference>
<sequence>MKLKSVILSSLLFTSSTLSAAIIKPINGVIEQVDPVINQLEPRITSQVESIRKHELIDDATAIVTSLPKRLEILNQLQAPAFVEVDVEHGFRAVERQWIMLANEQHQAKLLQIGAQIIVTKQYTSLGLSLVRFVVPTNYDSKAHLQRLLSLDDAALLDRNHIYQAQNGSQQDASTKKLTAMCDWSVKIGMIDSAIDTTHPGFSNTQIKMQSFLANDLVPPYLHGTAVAGVLVGKYGQLMPLLSEATLYSAAVFYQQSDFSQGATLAAIVEALNWLVANEVPVINMSFTGPDNAILAAAINATAAKQVTLVAAAGNEGPAALPLYPAAYQHVIAVTALDSQNRIYRWSNKGDYIDFAALGVNVMTLKAGGYLGRESGTSIAAPRISAAAACLSAKPNASPKNIYQALQQQANDLGEVGKDAVFGHGVIN</sequence>
<dbReference type="RefSeq" id="WP_235523672.1">
    <property type="nucleotide sequence ID" value="NZ_LJTC01000002.1"/>
</dbReference>
<dbReference type="PROSITE" id="PS00138">
    <property type="entry name" value="SUBTILASE_SER"/>
    <property type="match status" value="1"/>
</dbReference>
<comment type="similarity">
    <text evidence="1 5">Belongs to the peptidase S8 family.</text>
</comment>
<feature type="active site" description="Charge relay system" evidence="5">
    <location>
        <position position="192"/>
    </location>
</feature>
<dbReference type="Pfam" id="PF00082">
    <property type="entry name" value="Peptidase_S8"/>
    <property type="match status" value="1"/>
</dbReference>
<dbReference type="PATRIC" id="fig|570156.3.peg.993"/>
<proteinExistence type="inferred from homology"/>
<dbReference type="PRINTS" id="PR00723">
    <property type="entry name" value="SUBTILISIN"/>
</dbReference>
<reference evidence="8 9" key="1">
    <citation type="submission" date="2015-09" db="EMBL/GenBank/DDBJ databases">
        <title>Draft Genome Sequence of Pseudoalteromonas lipolytica UCD-48B.</title>
        <authorList>
            <person name="Krusor M."/>
            <person name="Coil D.A."/>
            <person name="Lang J.M."/>
            <person name="Eisen J.A."/>
            <person name="Alexiev A."/>
        </authorList>
    </citation>
    <scope>NUCLEOTIDE SEQUENCE [LARGE SCALE GENOMIC DNA]</scope>
    <source>
        <strain evidence="8 9">UCD-48B</strain>
    </source>
</reference>
<dbReference type="EMBL" id="LJTC01000002">
    <property type="protein sequence ID" value="KPM85118.1"/>
    <property type="molecule type" value="Genomic_DNA"/>
</dbReference>
<feature type="chain" id="PRO_5006138073" description="Peptidase S8/S53 domain-containing protein" evidence="6">
    <location>
        <begin position="21"/>
        <end position="428"/>
    </location>
</feature>
<evidence type="ECO:0000256" key="3">
    <source>
        <dbReference type="ARBA" id="ARBA00022801"/>
    </source>
</evidence>
<evidence type="ECO:0000256" key="2">
    <source>
        <dbReference type="ARBA" id="ARBA00022670"/>
    </source>
</evidence>
<keyword evidence="6" id="KW-0732">Signal</keyword>
<evidence type="ECO:0000256" key="6">
    <source>
        <dbReference type="SAM" id="SignalP"/>
    </source>
</evidence>
<evidence type="ECO:0000313" key="9">
    <source>
        <dbReference type="Proteomes" id="UP000050378"/>
    </source>
</evidence>
<dbReference type="Gene3D" id="3.40.50.200">
    <property type="entry name" value="Peptidase S8/S53 domain"/>
    <property type="match status" value="1"/>
</dbReference>
<dbReference type="Proteomes" id="UP000050378">
    <property type="component" value="Unassembled WGS sequence"/>
</dbReference>
<dbReference type="GO" id="GO:0006508">
    <property type="term" value="P:proteolysis"/>
    <property type="evidence" value="ECO:0007669"/>
    <property type="project" value="UniProtKB-KW"/>
</dbReference>
<keyword evidence="2 5" id="KW-0645">Protease</keyword>
<dbReference type="InterPro" id="IPR036852">
    <property type="entry name" value="Peptidase_S8/S53_dom_sf"/>
</dbReference>
<dbReference type="InterPro" id="IPR023828">
    <property type="entry name" value="Peptidase_S8_Ser-AS"/>
</dbReference>
<dbReference type="InterPro" id="IPR000209">
    <property type="entry name" value="Peptidase_S8/S53_dom"/>
</dbReference>
<feature type="active site" description="Charge relay system" evidence="5">
    <location>
        <position position="378"/>
    </location>
</feature>
<evidence type="ECO:0000259" key="7">
    <source>
        <dbReference type="Pfam" id="PF00082"/>
    </source>
</evidence>
<protein>
    <recommendedName>
        <fullName evidence="7">Peptidase S8/S53 domain-containing protein</fullName>
    </recommendedName>
</protein>
<dbReference type="CDD" id="cd05561">
    <property type="entry name" value="Peptidases_S8_4"/>
    <property type="match status" value="1"/>
</dbReference>
<evidence type="ECO:0000256" key="5">
    <source>
        <dbReference type="PROSITE-ProRule" id="PRU01240"/>
    </source>
</evidence>
<dbReference type="PANTHER" id="PTHR43806">
    <property type="entry name" value="PEPTIDASE S8"/>
    <property type="match status" value="1"/>
</dbReference>
<evidence type="ECO:0000256" key="1">
    <source>
        <dbReference type="ARBA" id="ARBA00011073"/>
    </source>
</evidence>
<organism evidence="8 9">
    <name type="scientific">Pseudoalteromonas lipolytica</name>
    <dbReference type="NCBI Taxonomy" id="570156"/>
    <lineage>
        <taxon>Bacteria</taxon>
        <taxon>Pseudomonadati</taxon>
        <taxon>Pseudomonadota</taxon>
        <taxon>Gammaproteobacteria</taxon>
        <taxon>Alteromonadales</taxon>
        <taxon>Pseudoalteromonadaceae</taxon>
        <taxon>Pseudoalteromonas</taxon>
    </lineage>
</organism>
<keyword evidence="4 5" id="KW-0720">Serine protease</keyword>
<gene>
    <name evidence="8" type="ORF">AOG27_05005</name>
</gene>
<feature type="active site" description="Charge relay system" evidence="5">
    <location>
        <position position="223"/>
    </location>
</feature>
<accession>A0A0P7DUL9</accession>
<dbReference type="PANTHER" id="PTHR43806:SF11">
    <property type="entry name" value="CEREVISIN-RELATED"/>
    <property type="match status" value="1"/>
</dbReference>
<dbReference type="AlphaFoldDB" id="A0A0P7DUL9"/>
<comment type="caution">
    <text evidence="8">The sequence shown here is derived from an EMBL/GenBank/DDBJ whole genome shotgun (WGS) entry which is preliminary data.</text>
</comment>
<dbReference type="SUPFAM" id="SSF52743">
    <property type="entry name" value="Subtilisin-like"/>
    <property type="match status" value="1"/>
</dbReference>